<feature type="region of interest" description="Disordered" evidence="1">
    <location>
        <begin position="1"/>
        <end position="61"/>
    </location>
</feature>
<feature type="non-terminal residue" evidence="2">
    <location>
        <position position="1"/>
    </location>
</feature>
<evidence type="ECO:0000313" key="3">
    <source>
        <dbReference type="Proteomes" id="UP001348397"/>
    </source>
</evidence>
<keyword evidence="3" id="KW-1185">Reference proteome</keyword>
<dbReference type="Proteomes" id="UP001348397">
    <property type="component" value="Unassembled WGS sequence"/>
</dbReference>
<dbReference type="RefSeq" id="WP_326322398.1">
    <property type="nucleotide sequence ID" value="NZ_JAYLAA010000065.1"/>
</dbReference>
<comment type="caution">
    <text evidence="2">The sequence shown here is derived from an EMBL/GenBank/DDBJ whole genome shotgun (WGS) entry which is preliminary data.</text>
</comment>
<name>A0ABU6HXH6_9FLAO</name>
<evidence type="ECO:0000256" key="1">
    <source>
        <dbReference type="SAM" id="MobiDB-lite"/>
    </source>
</evidence>
<accession>A0ABU6HXH6</accession>
<dbReference type="EMBL" id="JAYLAA010000065">
    <property type="protein sequence ID" value="MEC3877746.1"/>
    <property type="molecule type" value="Genomic_DNA"/>
</dbReference>
<evidence type="ECO:0000313" key="2">
    <source>
        <dbReference type="EMBL" id="MEC3877746.1"/>
    </source>
</evidence>
<reference evidence="2 3" key="1">
    <citation type="submission" date="2024-01" db="EMBL/GenBank/DDBJ databases">
        <title>Chryseobacterium sp. T9W2-O.</title>
        <authorList>
            <person name="Maltman C."/>
        </authorList>
    </citation>
    <scope>NUCLEOTIDE SEQUENCE [LARGE SCALE GENOMIC DNA]</scope>
    <source>
        <strain evidence="2 3">T9W2-O</strain>
    </source>
</reference>
<gene>
    <name evidence="2" type="ORF">SOP96_18715</name>
</gene>
<organism evidence="2 3">
    <name type="scientific">Chryseobacterium salviniae</name>
    <dbReference type="NCBI Taxonomy" id="3101750"/>
    <lineage>
        <taxon>Bacteria</taxon>
        <taxon>Pseudomonadati</taxon>
        <taxon>Bacteroidota</taxon>
        <taxon>Flavobacteriia</taxon>
        <taxon>Flavobacteriales</taxon>
        <taxon>Weeksellaceae</taxon>
        <taxon>Chryseobacterium group</taxon>
        <taxon>Chryseobacterium</taxon>
    </lineage>
</organism>
<feature type="compositionally biased region" description="Polar residues" evidence="1">
    <location>
        <begin position="27"/>
        <end position="61"/>
    </location>
</feature>
<proteinExistence type="predicted"/>
<sequence>GGGGGASPPPRNHQNSECGKREKASNKIKNTAFQCKQKAPEQNPNNQNDKNLLESQKASAY</sequence>
<protein>
    <submittedName>
        <fullName evidence="2">Uncharacterized protein</fullName>
    </submittedName>
</protein>